<evidence type="ECO:0000256" key="2">
    <source>
        <dbReference type="ARBA" id="ARBA00023054"/>
    </source>
</evidence>
<keyword evidence="9" id="KW-1185">Reference proteome</keyword>
<dbReference type="Proteomes" id="UP000327468">
    <property type="component" value="Chromosome 21"/>
</dbReference>
<evidence type="ECO:0000256" key="5">
    <source>
        <dbReference type="SAM" id="Coils"/>
    </source>
</evidence>
<comment type="similarity">
    <text evidence="1">Belongs to the LCA5 family.</text>
</comment>
<name>A0A5N5KZ78_PANHP</name>
<feature type="region of interest" description="Disordered" evidence="6">
    <location>
        <begin position="367"/>
        <end position="403"/>
    </location>
</feature>
<feature type="compositionally biased region" description="Basic and acidic residues" evidence="6">
    <location>
        <begin position="1"/>
        <end position="11"/>
    </location>
</feature>
<feature type="compositionally biased region" description="Basic and acidic residues" evidence="6">
    <location>
        <begin position="507"/>
        <end position="533"/>
    </location>
</feature>
<evidence type="ECO:0000259" key="7">
    <source>
        <dbReference type="Pfam" id="PF15619"/>
    </source>
</evidence>
<dbReference type="GO" id="GO:0005930">
    <property type="term" value="C:axoneme"/>
    <property type="evidence" value="ECO:0007669"/>
    <property type="project" value="TreeGrafter"/>
</dbReference>
<feature type="region of interest" description="Disordered" evidence="6">
    <location>
        <begin position="1"/>
        <end position="57"/>
    </location>
</feature>
<sequence length="713" mass="81384">MPKEHHSEWRGDNASCRAAEEKGHGGQGDGHDDSFSAPSHRSADEADSPRKDSDQSCFQSFKEEYEEVERTAPLTTRKKLTRKRFKGQNRVGQQHRSNRVPVLAPLKLLDGTSQRIASAHQRHNQQLSNEVWDLQRQLRTTVQENRLLQRLQCRHAAALLHFQDIQGSLPQLLHNHSSEVRALQELLRRAKTHINLLARKLRSTESALLHTRDTLQWLQCLSKDQNLEERETLTQRLTVLTVDLEKKNKRIQDLEINLALSTASFNRQMSSEMRKTMEARDLSRHLEELISNLMQKIKGMEKELANHDIYSHRFLKGSLKKGTKESKFVQTEPLSPIVLETPPLLMQTEYPQKDNEKKPWFHLQEFDASEPAKDRSSEDKLMQKDNEQTSNETPPATEETKLVQTEPLSSIAFETPPLSLQIKYPQKDIEKNAWFHLQGFDASKPAKDRSSEDELTHKEKEETSNETPPATEETKLVQTEPLSSIAFETPPLSLQIKYPQKDIEKNAWRFDASKPAKDRSSEDELTHKEKEETSNETPPDIGRTSGTDGIKLEYDAEQEEMTANLTQDLAFEGHNSQDNNDQLVITQSPSTKKATKSLGKNRQQYIFKETILNLHSGTPAYGTSQRSGPRFHRCNKPKATTTVLDTGTYDPSFFVPASTSSMKQEPQPIVRPSNTKKNNLMKELFGQVKLVEQMPDNKLDAGTKSSDPTNLRI</sequence>
<accession>A0A5N5KZ78</accession>
<reference evidence="8 9" key="1">
    <citation type="submission" date="2019-06" db="EMBL/GenBank/DDBJ databases">
        <title>A chromosome-scale genome assembly of the striped catfish, Pangasianodon hypophthalmus.</title>
        <authorList>
            <person name="Wen M."/>
            <person name="Zahm M."/>
            <person name="Roques C."/>
            <person name="Cabau C."/>
            <person name="Klopp C."/>
            <person name="Donnadieu C."/>
            <person name="Jouanno E."/>
            <person name="Avarre J.-C."/>
            <person name="Campet M."/>
            <person name="Ha T.T.T."/>
            <person name="Dugue R."/>
            <person name="Lampietro C."/>
            <person name="Louis A."/>
            <person name="Herpin A."/>
            <person name="Echchiki A."/>
            <person name="Berthelot C."/>
            <person name="Parey E."/>
            <person name="Roest-Crollius H."/>
            <person name="Braasch I."/>
            <person name="Postlethwait J."/>
            <person name="Bobe J."/>
            <person name="Montfort J."/>
            <person name="Bouchez O."/>
            <person name="Begum T."/>
            <person name="Schartl M."/>
            <person name="Guiguen Y."/>
        </authorList>
    </citation>
    <scope>NUCLEOTIDE SEQUENCE [LARGE SCALE GENOMIC DNA]</scope>
    <source>
        <strain evidence="8 9">Indonesia</strain>
        <tissue evidence="8">Blood</tissue>
    </source>
</reference>
<keyword evidence="2 5" id="KW-0175">Coiled coil</keyword>
<organism evidence="8 9">
    <name type="scientific">Pangasianodon hypophthalmus</name>
    <name type="common">Striped catfish</name>
    <name type="synonym">Helicophagus hypophthalmus</name>
    <dbReference type="NCBI Taxonomy" id="310915"/>
    <lineage>
        <taxon>Eukaryota</taxon>
        <taxon>Metazoa</taxon>
        <taxon>Chordata</taxon>
        <taxon>Craniata</taxon>
        <taxon>Vertebrata</taxon>
        <taxon>Euteleostomi</taxon>
        <taxon>Actinopterygii</taxon>
        <taxon>Neopterygii</taxon>
        <taxon>Teleostei</taxon>
        <taxon>Ostariophysi</taxon>
        <taxon>Siluriformes</taxon>
        <taxon>Pangasiidae</taxon>
        <taxon>Pangasianodon</taxon>
    </lineage>
</organism>
<feature type="compositionally biased region" description="Basic and acidic residues" evidence="6">
    <location>
        <begin position="18"/>
        <end position="34"/>
    </location>
</feature>
<dbReference type="InterPro" id="IPR028933">
    <property type="entry name" value="Lebercilin_dom"/>
</dbReference>
<feature type="compositionally biased region" description="Basic and acidic residues" evidence="6">
    <location>
        <begin position="370"/>
        <end position="387"/>
    </location>
</feature>
<evidence type="ECO:0000256" key="1">
    <source>
        <dbReference type="ARBA" id="ARBA00010229"/>
    </source>
</evidence>
<dbReference type="InterPro" id="IPR026188">
    <property type="entry name" value="Lebercilin-like"/>
</dbReference>
<feature type="domain" description="Lebercilin" evidence="7">
    <location>
        <begin position="113"/>
        <end position="304"/>
    </location>
</feature>
<gene>
    <name evidence="8" type="ORF">PHYPO_G00119480</name>
</gene>
<evidence type="ECO:0000256" key="4">
    <source>
        <dbReference type="ARBA" id="ARBA00041402"/>
    </source>
</evidence>
<comment type="caution">
    <text evidence="8">The sequence shown here is derived from an EMBL/GenBank/DDBJ whole genome shotgun (WGS) entry which is preliminary data.</text>
</comment>
<feature type="coiled-coil region" evidence="5">
    <location>
        <begin position="237"/>
        <end position="303"/>
    </location>
</feature>
<evidence type="ECO:0000313" key="9">
    <source>
        <dbReference type="Proteomes" id="UP000327468"/>
    </source>
</evidence>
<dbReference type="EMBL" id="VFJC01000022">
    <property type="protein sequence ID" value="KAB5535592.1"/>
    <property type="molecule type" value="Genomic_DNA"/>
</dbReference>
<dbReference type="GO" id="GO:0042073">
    <property type="term" value="P:intraciliary transport"/>
    <property type="evidence" value="ECO:0007669"/>
    <property type="project" value="TreeGrafter"/>
</dbReference>
<dbReference type="Pfam" id="PF15619">
    <property type="entry name" value="Lebercilin"/>
    <property type="match status" value="1"/>
</dbReference>
<feature type="region of interest" description="Disordered" evidence="6">
    <location>
        <begin position="507"/>
        <end position="548"/>
    </location>
</feature>
<evidence type="ECO:0000256" key="6">
    <source>
        <dbReference type="SAM" id="MobiDB-lite"/>
    </source>
</evidence>
<proteinExistence type="inferred from homology"/>
<feature type="region of interest" description="Disordered" evidence="6">
    <location>
        <begin position="440"/>
        <end position="484"/>
    </location>
</feature>
<dbReference type="AlphaFoldDB" id="A0A5N5KZ78"/>
<feature type="compositionally biased region" description="Basic and acidic residues" evidence="6">
    <location>
        <begin position="41"/>
        <end position="54"/>
    </location>
</feature>
<evidence type="ECO:0000313" key="8">
    <source>
        <dbReference type="EMBL" id="KAB5535592.1"/>
    </source>
</evidence>
<dbReference type="PANTHER" id="PTHR16650:SF9">
    <property type="entry name" value="LEBERCILIN-LIKE PROTEIN"/>
    <property type="match status" value="1"/>
</dbReference>
<feature type="compositionally biased region" description="Basic and acidic residues" evidence="6">
    <location>
        <begin position="444"/>
        <end position="463"/>
    </location>
</feature>
<protein>
    <recommendedName>
        <fullName evidence="3">Lebercilin-like protein</fullName>
    </recommendedName>
    <alternativeName>
        <fullName evidence="4">Leber congenital amaurosis 5-like protein</fullName>
    </alternativeName>
</protein>
<dbReference type="PANTHER" id="PTHR16650">
    <property type="entry name" value="C21ORF13-RELATED"/>
    <property type="match status" value="1"/>
</dbReference>
<evidence type="ECO:0000256" key="3">
    <source>
        <dbReference type="ARBA" id="ARBA00041189"/>
    </source>
</evidence>